<organism evidence="1 2">
    <name type="scientific">Treponema vincentii ATCC 35580</name>
    <dbReference type="NCBI Taxonomy" id="596324"/>
    <lineage>
        <taxon>Bacteria</taxon>
        <taxon>Pseudomonadati</taxon>
        <taxon>Spirochaetota</taxon>
        <taxon>Spirochaetia</taxon>
        <taxon>Spirochaetales</taxon>
        <taxon>Treponemataceae</taxon>
        <taxon>Treponema</taxon>
    </lineage>
</organism>
<dbReference type="AlphaFoldDB" id="C8PM47"/>
<name>C8PM47_9SPIR</name>
<dbReference type="EMBL" id="ACYH01000010">
    <property type="protein sequence ID" value="EEV21518.1"/>
    <property type="molecule type" value="Genomic_DNA"/>
</dbReference>
<proteinExistence type="predicted"/>
<reference evidence="1 2" key="1">
    <citation type="submission" date="2009-07" db="EMBL/GenBank/DDBJ databases">
        <authorList>
            <person name="Madupu R."/>
            <person name="Sebastian Y."/>
            <person name="Durkin A.S."/>
            <person name="Torralba M."/>
            <person name="Methe B."/>
            <person name="Sutton G.G."/>
            <person name="Strausberg R.L."/>
            <person name="Nelson K.E."/>
        </authorList>
    </citation>
    <scope>NUCLEOTIDE SEQUENCE [LARGE SCALE GENOMIC DNA]</scope>
    <source>
        <strain evidence="1 2">ATCC 35580</strain>
    </source>
</reference>
<protein>
    <submittedName>
        <fullName evidence="1">Uncharacterized protein</fullName>
    </submittedName>
</protein>
<accession>C8PM47</accession>
<dbReference type="STRING" id="596324.TREVI0001_2320"/>
<dbReference type="Proteomes" id="UP000004509">
    <property type="component" value="Unassembled WGS sequence"/>
</dbReference>
<evidence type="ECO:0000313" key="2">
    <source>
        <dbReference type="Proteomes" id="UP000004509"/>
    </source>
</evidence>
<comment type="caution">
    <text evidence="1">The sequence shown here is derived from an EMBL/GenBank/DDBJ whole genome shotgun (WGS) entry which is preliminary data.</text>
</comment>
<gene>
    <name evidence="1" type="ORF">TREVI0001_2320</name>
</gene>
<evidence type="ECO:0000313" key="1">
    <source>
        <dbReference type="EMBL" id="EEV21518.1"/>
    </source>
</evidence>
<sequence>MILTTSNLLQKSYRVYKNYIQNCHEEFIRFMFAFEIKNYG</sequence>